<dbReference type="InterPro" id="IPR029045">
    <property type="entry name" value="ClpP/crotonase-like_dom_sf"/>
</dbReference>
<evidence type="ECO:0000256" key="11">
    <source>
        <dbReference type="ARBA" id="ARBA00052675"/>
    </source>
</evidence>
<evidence type="ECO:0000256" key="1">
    <source>
        <dbReference type="ARBA" id="ARBA00005005"/>
    </source>
</evidence>
<comment type="catalytic activity">
    <reaction evidence="11">
        <text>3-hydroxyisovaleryl-CoA = 3-methylbut-2-enoyl-CoA + H2O</text>
        <dbReference type="Rhea" id="RHEA:31079"/>
        <dbReference type="ChEBI" id="CHEBI:15377"/>
        <dbReference type="ChEBI" id="CHEBI:57344"/>
        <dbReference type="ChEBI" id="CHEBI:62555"/>
    </reaction>
    <physiologicalReaction direction="right-to-left" evidence="11">
        <dbReference type="Rhea" id="RHEA:31081"/>
    </physiologicalReaction>
</comment>
<evidence type="ECO:0000313" key="13">
    <source>
        <dbReference type="Proteomes" id="UP000001646"/>
    </source>
</evidence>
<dbReference type="Bgee" id="ENSACAG00000025449">
    <property type="expression patterns" value="Expressed in heart and 9 other cell types or tissues"/>
</dbReference>
<evidence type="ECO:0000256" key="6">
    <source>
        <dbReference type="ARBA" id="ARBA00038629"/>
    </source>
</evidence>
<evidence type="ECO:0000256" key="2">
    <source>
        <dbReference type="ARBA" id="ARBA00035854"/>
    </source>
</evidence>
<evidence type="ECO:0000256" key="8">
    <source>
        <dbReference type="ARBA" id="ARBA00041421"/>
    </source>
</evidence>
<name>A0A803TWC5_ANOCA</name>
<dbReference type="CDD" id="cd06558">
    <property type="entry name" value="crotonase-like"/>
    <property type="match status" value="1"/>
</dbReference>
<evidence type="ECO:0000256" key="7">
    <source>
        <dbReference type="ARBA" id="ARBA00041110"/>
    </source>
</evidence>
<dbReference type="InParanoid" id="A0A803TWC5"/>
<dbReference type="Gene3D" id="3.90.226.10">
    <property type="entry name" value="2-enoyl-CoA Hydratase, Chain A, domain 1"/>
    <property type="match status" value="1"/>
</dbReference>
<comment type="pathway">
    <text evidence="1">Lipid metabolism; fatty acid beta-oxidation.</text>
</comment>
<comment type="catalytic activity">
    <reaction evidence="4">
        <text>3-hydroxybutanoyl-CoA = (2E)-butenoyl-CoA + H2O</text>
        <dbReference type="Rhea" id="RHEA:45584"/>
        <dbReference type="ChEBI" id="CHEBI:15377"/>
        <dbReference type="ChEBI" id="CHEBI:57332"/>
        <dbReference type="ChEBI" id="CHEBI:78611"/>
    </reaction>
    <physiologicalReaction direction="right-to-left" evidence="4">
        <dbReference type="Rhea" id="RHEA:45586"/>
    </physiologicalReaction>
</comment>
<evidence type="ECO:0000256" key="10">
    <source>
        <dbReference type="ARBA" id="ARBA00051535"/>
    </source>
</evidence>
<dbReference type="PANTHER" id="PTHR11941">
    <property type="entry name" value="ENOYL-COA HYDRATASE-RELATED"/>
    <property type="match status" value="1"/>
</dbReference>
<reference evidence="12" key="3">
    <citation type="submission" date="2025-09" db="UniProtKB">
        <authorList>
            <consortium name="Ensembl"/>
        </authorList>
    </citation>
    <scope>IDENTIFICATION</scope>
</reference>
<dbReference type="GeneTree" id="ENSGT00940000157609"/>
<comment type="catalytic activity">
    <reaction evidence="3">
        <text>3-hydroxypropanoyl-CoA = acryloyl-CoA + H2O</text>
        <dbReference type="Rhea" id="RHEA:26518"/>
        <dbReference type="ChEBI" id="CHEBI:15377"/>
        <dbReference type="ChEBI" id="CHEBI:57367"/>
        <dbReference type="ChEBI" id="CHEBI:58528"/>
    </reaction>
    <physiologicalReaction direction="right-to-left" evidence="3">
        <dbReference type="Rhea" id="RHEA:26520"/>
    </physiologicalReaction>
</comment>
<dbReference type="Pfam" id="PF00378">
    <property type="entry name" value="ECH_1"/>
    <property type="match status" value="1"/>
</dbReference>
<evidence type="ECO:0000313" key="12">
    <source>
        <dbReference type="Ensembl" id="ENSACAP00000039515.1"/>
    </source>
</evidence>
<comment type="catalytic activity">
    <reaction evidence="2">
        <text>a (3S)-3-hydroxyacyl-CoA = a (2E)-enoyl-CoA + H2O</text>
        <dbReference type="Rhea" id="RHEA:16105"/>
        <dbReference type="ChEBI" id="CHEBI:15377"/>
        <dbReference type="ChEBI" id="CHEBI:57318"/>
        <dbReference type="ChEBI" id="CHEBI:58856"/>
        <dbReference type="EC" id="4.2.1.17"/>
    </reaction>
    <physiologicalReaction direction="right-to-left" evidence="2">
        <dbReference type="Rhea" id="RHEA:16107"/>
    </physiologicalReaction>
</comment>
<protein>
    <recommendedName>
        <fullName evidence="7">Enoyl-CoA hydratase, mitochondrial</fullName>
    </recommendedName>
    <alternativeName>
        <fullName evidence="9">Enoyl-CoA hydratase 1</fullName>
    </alternativeName>
    <alternativeName>
        <fullName evidence="8">Short-chain enoyl-CoA hydratase</fullName>
    </alternativeName>
</protein>
<reference evidence="12" key="2">
    <citation type="submission" date="2025-08" db="UniProtKB">
        <authorList>
            <consortium name="Ensembl"/>
        </authorList>
    </citation>
    <scope>IDENTIFICATION</scope>
</reference>
<keyword evidence="13" id="KW-1185">Reference proteome</keyword>
<proteinExistence type="predicted"/>
<evidence type="ECO:0000256" key="4">
    <source>
        <dbReference type="ARBA" id="ARBA00036643"/>
    </source>
</evidence>
<comment type="subunit">
    <text evidence="6">Homohexamer; dimer of trimers.</text>
</comment>
<organism evidence="12 13">
    <name type="scientific">Anolis carolinensis</name>
    <name type="common">Green anole</name>
    <name type="synonym">American chameleon</name>
    <dbReference type="NCBI Taxonomy" id="28377"/>
    <lineage>
        <taxon>Eukaryota</taxon>
        <taxon>Metazoa</taxon>
        <taxon>Chordata</taxon>
        <taxon>Craniata</taxon>
        <taxon>Vertebrata</taxon>
        <taxon>Euteleostomi</taxon>
        <taxon>Lepidosauria</taxon>
        <taxon>Squamata</taxon>
        <taxon>Bifurcata</taxon>
        <taxon>Unidentata</taxon>
        <taxon>Episquamata</taxon>
        <taxon>Toxicofera</taxon>
        <taxon>Iguania</taxon>
        <taxon>Dactyloidae</taxon>
        <taxon>Anolis</taxon>
    </lineage>
</organism>
<dbReference type="Ensembl" id="ENSACAT00000024412.2">
    <property type="protein sequence ID" value="ENSACAP00000039515.1"/>
    <property type="gene ID" value="ENSACAG00000025449.2"/>
</dbReference>
<dbReference type="GO" id="GO:0004300">
    <property type="term" value="F:enoyl-CoA hydratase activity"/>
    <property type="evidence" value="ECO:0007669"/>
    <property type="project" value="UniProtKB-EC"/>
</dbReference>
<dbReference type="InterPro" id="IPR001753">
    <property type="entry name" value="Enoyl-CoA_hydra/iso"/>
</dbReference>
<evidence type="ECO:0000256" key="9">
    <source>
        <dbReference type="ARBA" id="ARBA00042381"/>
    </source>
</evidence>
<reference evidence="12 13" key="1">
    <citation type="submission" date="2009-12" db="EMBL/GenBank/DDBJ databases">
        <title>The Genome Sequence of Anolis carolinensis (Green Anole Lizard).</title>
        <authorList>
            <consortium name="The Genome Sequencing Platform"/>
            <person name="Di Palma F."/>
            <person name="Alfoldi J."/>
            <person name="Heiman D."/>
            <person name="Young S."/>
            <person name="Grabherr M."/>
            <person name="Johnson J."/>
            <person name="Lander E.S."/>
            <person name="Lindblad-Toh K."/>
        </authorList>
    </citation>
    <scope>NUCLEOTIDE SEQUENCE [LARGE SCALE GENOMIC DNA]</scope>
    <source>
        <strain evidence="12 13">JBL SC #1</strain>
    </source>
</reference>
<evidence type="ECO:0000256" key="5">
    <source>
        <dbReference type="ARBA" id="ARBA00036765"/>
    </source>
</evidence>
<dbReference type="SUPFAM" id="SSF52096">
    <property type="entry name" value="ClpP/crotonase"/>
    <property type="match status" value="1"/>
</dbReference>
<evidence type="ECO:0000256" key="3">
    <source>
        <dbReference type="ARBA" id="ARBA00036137"/>
    </source>
</evidence>
<comment type="catalytic activity">
    <reaction evidence="10">
        <text>2-methylpropenoyl-CoA + H2O = (S)-3-hydroxyisobutanoyl-CoA</text>
        <dbReference type="Rhea" id="RHEA:31175"/>
        <dbReference type="ChEBI" id="CHEBI:15377"/>
        <dbReference type="ChEBI" id="CHEBI:62500"/>
        <dbReference type="ChEBI" id="CHEBI:62611"/>
    </reaction>
    <physiologicalReaction direction="left-to-right" evidence="10">
        <dbReference type="Rhea" id="RHEA:31176"/>
    </physiologicalReaction>
</comment>
<dbReference type="Proteomes" id="UP000001646">
    <property type="component" value="Chromosome 2"/>
</dbReference>
<accession>A0A803TWC5</accession>
<comment type="catalytic activity">
    <reaction evidence="5">
        <text>(3S)-3-hydroxybutanoyl-CoA = (2E)-butenoyl-CoA + H2O</text>
        <dbReference type="Rhea" id="RHEA:26558"/>
        <dbReference type="ChEBI" id="CHEBI:15377"/>
        <dbReference type="ChEBI" id="CHEBI:57316"/>
        <dbReference type="ChEBI" id="CHEBI:57332"/>
    </reaction>
    <physiologicalReaction direction="right-to-left" evidence="5">
        <dbReference type="Rhea" id="RHEA:26560"/>
    </physiologicalReaction>
</comment>
<dbReference type="AlphaFoldDB" id="A0A803TWC5"/>
<sequence>MAAVRMLVLRSGLAGLRPWAASSARFMSSSPSFQFVEVERRGAEGSVAVVALNRPKALNALSEALMSELGQALDAAEREASVGALVLTRRERAFAAGDFLANWDRLARVRKPVVAAVNGLALGEGSPALSSCFKAGMSKPWALKGKRPQAVRNGGS</sequence>
<dbReference type="PANTHER" id="PTHR11941:SF54">
    <property type="entry name" value="ENOYL-COA HYDRATASE, MITOCHONDRIAL"/>
    <property type="match status" value="1"/>
</dbReference>